<feature type="transmembrane region" description="Helical" evidence="2">
    <location>
        <begin position="97"/>
        <end position="120"/>
    </location>
</feature>
<sequence>MLFPGMDSSPMSSPASMPPMREAPGPSSTRDFAAPPRVAYTPGGASTPSSTRTNMPLLPTTNPVSPVTFPDEKDSLWRRFWARLNEILLGNEEKASVYWYASLLSVLAALIVTGSSIFGWPPLPIWEYLRHMTR</sequence>
<evidence type="ECO:0000313" key="4">
    <source>
        <dbReference type="Proteomes" id="UP001600064"/>
    </source>
</evidence>
<name>A0ABR4DB48_9PEZI</name>
<dbReference type="RefSeq" id="XP_070866306.1">
    <property type="nucleotide sequence ID" value="XM_071011391.1"/>
</dbReference>
<proteinExistence type="predicted"/>
<organism evidence="3 4">
    <name type="scientific">Remersonia thermophila</name>
    <dbReference type="NCBI Taxonomy" id="72144"/>
    <lineage>
        <taxon>Eukaryota</taxon>
        <taxon>Fungi</taxon>
        <taxon>Dikarya</taxon>
        <taxon>Ascomycota</taxon>
        <taxon>Pezizomycotina</taxon>
        <taxon>Sordariomycetes</taxon>
        <taxon>Sordariomycetidae</taxon>
        <taxon>Sordariales</taxon>
        <taxon>Sordariales incertae sedis</taxon>
        <taxon>Remersonia</taxon>
    </lineage>
</organism>
<protein>
    <submittedName>
        <fullName evidence="3">Uncharacterized protein</fullName>
    </submittedName>
</protein>
<gene>
    <name evidence="3" type="ORF">VTJ83DRAFT_4856</name>
</gene>
<comment type="caution">
    <text evidence="3">The sequence shown here is derived from an EMBL/GenBank/DDBJ whole genome shotgun (WGS) entry which is preliminary data.</text>
</comment>
<evidence type="ECO:0000256" key="1">
    <source>
        <dbReference type="SAM" id="MobiDB-lite"/>
    </source>
</evidence>
<dbReference type="GeneID" id="98126035"/>
<keyword evidence="4" id="KW-1185">Reference proteome</keyword>
<feature type="region of interest" description="Disordered" evidence="1">
    <location>
        <begin position="1"/>
        <end position="66"/>
    </location>
</feature>
<reference evidence="3 4" key="1">
    <citation type="journal article" date="2024" name="Commun. Biol.">
        <title>Comparative genomic analysis of thermophilic fungi reveals convergent evolutionary adaptations and gene losses.</title>
        <authorList>
            <person name="Steindorff A.S."/>
            <person name="Aguilar-Pontes M.V."/>
            <person name="Robinson A.J."/>
            <person name="Andreopoulos B."/>
            <person name="LaButti K."/>
            <person name="Kuo A."/>
            <person name="Mondo S."/>
            <person name="Riley R."/>
            <person name="Otillar R."/>
            <person name="Haridas S."/>
            <person name="Lipzen A."/>
            <person name="Grimwood J."/>
            <person name="Schmutz J."/>
            <person name="Clum A."/>
            <person name="Reid I.D."/>
            <person name="Moisan M.C."/>
            <person name="Butler G."/>
            <person name="Nguyen T.T.M."/>
            <person name="Dewar K."/>
            <person name="Conant G."/>
            <person name="Drula E."/>
            <person name="Henrissat B."/>
            <person name="Hansel C."/>
            <person name="Singer S."/>
            <person name="Hutchinson M.I."/>
            <person name="de Vries R.P."/>
            <person name="Natvig D.O."/>
            <person name="Powell A.J."/>
            <person name="Tsang A."/>
            <person name="Grigoriev I.V."/>
        </authorList>
    </citation>
    <scope>NUCLEOTIDE SEQUENCE [LARGE SCALE GENOMIC DNA]</scope>
    <source>
        <strain evidence="3 4">ATCC 22073</strain>
    </source>
</reference>
<dbReference type="Proteomes" id="UP001600064">
    <property type="component" value="Unassembled WGS sequence"/>
</dbReference>
<keyword evidence="2" id="KW-0812">Transmembrane</keyword>
<dbReference type="EMBL" id="JAZGUE010000004">
    <property type="protein sequence ID" value="KAL2267579.1"/>
    <property type="molecule type" value="Genomic_DNA"/>
</dbReference>
<feature type="compositionally biased region" description="Low complexity" evidence="1">
    <location>
        <begin position="1"/>
        <end position="20"/>
    </location>
</feature>
<keyword evidence="2" id="KW-1133">Transmembrane helix</keyword>
<evidence type="ECO:0000313" key="3">
    <source>
        <dbReference type="EMBL" id="KAL2267579.1"/>
    </source>
</evidence>
<accession>A0ABR4DB48</accession>
<evidence type="ECO:0000256" key="2">
    <source>
        <dbReference type="SAM" id="Phobius"/>
    </source>
</evidence>
<keyword evidence="2" id="KW-0472">Membrane</keyword>
<feature type="compositionally biased region" description="Polar residues" evidence="1">
    <location>
        <begin position="44"/>
        <end position="65"/>
    </location>
</feature>